<name>A0ABW6HPV9_9FLAO</name>
<comment type="caution">
    <text evidence="2">The sequence shown here is derived from an EMBL/GenBank/DDBJ whole genome shotgun (WGS) entry which is preliminary data.</text>
</comment>
<keyword evidence="3" id="KW-1185">Reference proteome</keyword>
<sequence length="132" mass="15065">MAIASDVIKRTTSRHSMRLLNSRFSRENKFFWDKRAATSELHTTQPIQNQIEIGFSETLGDANLIVLISKLQNIGYYKELFKYTHGSEIITESKIQLALAQFIRSIKSFDSKYDAGRPLVANDGQPFSNFTT</sequence>
<dbReference type="Pfam" id="PF03150">
    <property type="entry name" value="CCP_MauG"/>
    <property type="match status" value="1"/>
</dbReference>
<dbReference type="EC" id="1.11.1.5" evidence="2"/>
<evidence type="ECO:0000313" key="2">
    <source>
        <dbReference type="EMBL" id="MFE3849044.1"/>
    </source>
</evidence>
<dbReference type="Gene3D" id="1.10.760.10">
    <property type="entry name" value="Cytochrome c-like domain"/>
    <property type="match status" value="1"/>
</dbReference>
<dbReference type="GO" id="GO:0004130">
    <property type="term" value="F:cytochrome-c peroxidase activity"/>
    <property type="evidence" value="ECO:0007669"/>
    <property type="project" value="UniProtKB-EC"/>
</dbReference>
<dbReference type="EMBL" id="JBHZQA010000010">
    <property type="protein sequence ID" value="MFE3849044.1"/>
    <property type="molecule type" value="Genomic_DNA"/>
</dbReference>
<dbReference type="InterPro" id="IPR036909">
    <property type="entry name" value="Cyt_c-like_dom_sf"/>
</dbReference>
<reference evidence="2 3" key="1">
    <citation type="submission" date="2024-06" db="EMBL/GenBank/DDBJ databases">
        <title>Flavobacterium spp. isolated from glacier.</title>
        <authorList>
            <person name="Han D."/>
        </authorList>
    </citation>
    <scope>NUCLEOTIDE SEQUENCE [LARGE SCALE GENOMIC DNA]</scope>
    <source>
        <strain evidence="2 3">LB3P45</strain>
    </source>
</reference>
<dbReference type="RefSeq" id="WP_379858793.1">
    <property type="nucleotide sequence ID" value="NZ_JBHZQA010000010.1"/>
</dbReference>
<keyword evidence="2" id="KW-0575">Peroxidase</keyword>
<keyword evidence="2" id="KW-0560">Oxidoreductase</keyword>
<organism evidence="2 3">
    <name type="scientific">Flavobacterium fructosi</name>
    <dbReference type="NCBI Taxonomy" id="3230416"/>
    <lineage>
        <taxon>Bacteria</taxon>
        <taxon>Pseudomonadati</taxon>
        <taxon>Bacteroidota</taxon>
        <taxon>Flavobacteriia</taxon>
        <taxon>Flavobacteriales</taxon>
        <taxon>Flavobacteriaceae</taxon>
        <taxon>Flavobacterium</taxon>
    </lineage>
</organism>
<accession>A0ABW6HPV9</accession>
<evidence type="ECO:0000259" key="1">
    <source>
        <dbReference type="Pfam" id="PF03150"/>
    </source>
</evidence>
<dbReference type="InterPro" id="IPR004852">
    <property type="entry name" value="Di-haem_cyt_c_peroxidsae"/>
</dbReference>
<dbReference type="Proteomes" id="UP001600039">
    <property type="component" value="Unassembled WGS sequence"/>
</dbReference>
<proteinExistence type="predicted"/>
<gene>
    <name evidence="2" type="ORF">ACFX5D_13815</name>
</gene>
<evidence type="ECO:0000313" key="3">
    <source>
        <dbReference type="Proteomes" id="UP001600039"/>
    </source>
</evidence>
<dbReference type="SUPFAM" id="SSF46626">
    <property type="entry name" value="Cytochrome c"/>
    <property type="match status" value="1"/>
</dbReference>
<protein>
    <submittedName>
        <fullName evidence="2">Cytochrome c peroxidase</fullName>
        <ecNumber evidence="2">1.11.1.5</ecNumber>
    </submittedName>
</protein>
<feature type="domain" description="Di-haem cytochrome c peroxidase" evidence="1">
    <location>
        <begin position="9"/>
        <end position="115"/>
    </location>
</feature>